<keyword evidence="3" id="KW-1185">Reference proteome</keyword>
<protein>
    <submittedName>
        <fullName evidence="2">Uncharacterized protein</fullName>
    </submittedName>
</protein>
<name>A0A4R6WQ58_9PROT</name>
<comment type="caution">
    <text evidence="2">The sequence shown here is derived from an EMBL/GenBank/DDBJ whole genome shotgun (WGS) entry which is preliminary data.</text>
</comment>
<reference evidence="2 3" key="1">
    <citation type="submission" date="2019-03" db="EMBL/GenBank/DDBJ databases">
        <title>Genomic Encyclopedia of Type Strains, Phase III (KMG-III): the genomes of soil and plant-associated and newly described type strains.</title>
        <authorList>
            <person name="Whitman W."/>
        </authorList>
    </citation>
    <scope>NUCLEOTIDE SEQUENCE [LARGE SCALE GENOMIC DNA]</scope>
    <source>
        <strain evidence="2 3">CGMCC 1.7660</strain>
    </source>
</reference>
<sequence length="40" mass="4128">MAAPGSRLADMAFSLGIVQRLALATALGFGLALLLRWALA</sequence>
<proteinExistence type="predicted"/>
<gene>
    <name evidence="2" type="ORF">A8950_1630</name>
</gene>
<accession>A0A4R6WQ58</accession>
<keyword evidence="1" id="KW-0812">Transmembrane</keyword>
<evidence type="ECO:0000313" key="3">
    <source>
        <dbReference type="Proteomes" id="UP000295783"/>
    </source>
</evidence>
<organism evidence="2 3">
    <name type="scientific">Dongia mobilis</name>
    <dbReference type="NCBI Taxonomy" id="578943"/>
    <lineage>
        <taxon>Bacteria</taxon>
        <taxon>Pseudomonadati</taxon>
        <taxon>Pseudomonadota</taxon>
        <taxon>Alphaproteobacteria</taxon>
        <taxon>Rhodospirillales</taxon>
        <taxon>Dongiaceae</taxon>
        <taxon>Dongia</taxon>
    </lineage>
</organism>
<feature type="transmembrane region" description="Helical" evidence="1">
    <location>
        <begin position="21"/>
        <end position="39"/>
    </location>
</feature>
<keyword evidence="1" id="KW-0472">Membrane</keyword>
<dbReference type="EMBL" id="SNYW01000007">
    <property type="protein sequence ID" value="TDQ83344.1"/>
    <property type="molecule type" value="Genomic_DNA"/>
</dbReference>
<evidence type="ECO:0000256" key="1">
    <source>
        <dbReference type="SAM" id="Phobius"/>
    </source>
</evidence>
<dbReference type="AlphaFoldDB" id="A0A4R6WQ58"/>
<evidence type="ECO:0000313" key="2">
    <source>
        <dbReference type="EMBL" id="TDQ83344.1"/>
    </source>
</evidence>
<keyword evidence="1" id="KW-1133">Transmembrane helix</keyword>
<dbReference type="Proteomes" id="UP000295783">
    <property type="component" value="Unassembled WGS sequence"/>
</dbReference>